<feature type="active site" evidence="7">
    <location>
        <position position="203"/>
    </location>
</feature>
<dbReference type="OrthoDB" id="9808564at2"/>
<dbReference type="NCBIfam" id="TIGR00128">
    <property type="entry name" value="fabD"/>
    <property type="match status" value="1"/>
</dbReference>
<dbReference type="EMBL" id="FMTS01000001">
    <property type="protein sequence ID" value="SCW30707.1"/>
    <property type="molecule type" value="Genomic_DNA"/>
</dbReference>
<evidence type="ECO:0000256" key="6">
    <source>
        <dbReference type="PIRNR" id="PIRNR000446"/>
    </source>
</evidence>
<dbReference type="InterPro" id="IPR016035">
    <property type="entry name" value="Acyl_Trfase/lysoPLipase"/>
</dbReference>
<dbReference type="PANTHER" id="PTHR42681">
    <property type="entry name" value="MALONYL-COA-ACYL CARRIER PROTEIN TRANSACYLASE, MITOCHONDRIAL"/>
    <property type="match status" value="1"/>
</dbReference>
<name>A0A1G4PEJ2_9CAUL</name>
<dbReference type="InterPro" id="IPR004410">
    <property type="entry name" value="Malonyl_CoA-ACP_transAc_FabD"/>
</dbReference>
<evidence type="ECO:0000256" key="2">
    <source>
        <dbReference type="ARBA" id="ARBA00018953"/>
    </source>
</evidence>
<sequence length="315" mass="32699">MTLAFVFPGQGSQSVGMGAELYDTFAVAREVFGEVDDALGQKLFAIMREGPEDQLTLTENAQPAIMAVSVAVSRILEKEFGVPCSTAKYIAGHSLGEYSAHAAAGTFSLADTARLLKLRGQAMQRATPLGVGAMAALIGKADLELAEKACEAGAAAGVVVIANDNNAGQIVISGMKQAVELAVEKAKELGAKGMLLNVSAPFHSPLMEPAAEEMRAALAEVAIHAPVSTLVANVTARPIGSKDEIADLLVRQVTGRVRWRESVQWLATEGGVTTFAELGAGKVLTGMSKRIAPEANSVALNGAADFEAFAASFKA</sequence>
<protein>
    <recommendedName>
        <fullName evidence="2 6">Malonyl CoA-acyl carrier protein transacylase</fullName>
        <ecNumber evidence="1 6">2.3.1.39</ecNumber>
    </recommendedName>
</protein>
<proteinExistence type="inferred from homology"/>
<evidence type="ECO:0000259" key="8">
    <source>
        <dbReference type="SMART" id="SM00827"/>
    </source>
</evidence>
<keyword evidence="4 6" id="KW-0012">Acyltransferase</keyword>
<evidence type="ECO:0000256" key="1">
    <source>
        <dbReference type="ARBA" id="ARBA00013258"/>
    </source>
</evidence>
<feature type="domain" description="Malonyl-CoA:ACP transacylase (MAT)" evidence="8">
    <location>
        <begin position="6"/>
        <end position="306"/>
    </location>
</feature>
<dbReference type="PIRSF" id="PIRSF000446">
    <property type="entry name" value="Mct"/>
    <property type="match status" value="1"/>
</dbReference>
<dbReference type="PANTHER" id="PTHR42681:SF1">
    <property type="entry name" value="MALONYL-COA-ACYL CARRIER PROTEIN TRANSACYLASE, MITOCHONDRIAL"/>
    <property type="match status" value="1"/>
</dbReference>
<dbReference type="InterPro" id="IPR024925">
    <property type="entry name" value="Malonyl_CoA-ACP_transAc"/>
</dbReference>
<dbReference type="InterPro" id="IPR014043">
    <property type="entry name" value="Acyl_transferase_dom"/>
</dbReference>
<dbReference type="Pfam" id="PF00698">
    <property type="entry name" value="Acyl_transf_1"/>
    <property type="match status" value="1"/>
</dbReference>
<evidence type="ECO:0000256" key="3">
    <source>
        <dbReference type="ARBA" id="ARBA00022679"/>
    </source>
</evidence>
<dbReference type="GO" id="GO:0004314">
    <property type="term" value="F:[acyl-carrier-protein] S-malonyltransferase activity"/>
    <property type="evidence" value="ECO:0007669"/>
    <property type="project" value="UniProtKB-EC"/>
</dbReference>
<evidence type="ECO:0000256" key="5">
    <source>
        <dbReference type="ARBA" id="ARBA00048462"/>
    </source>
</evidence>
<dbReference type="InterPro" id="IPR050858">
    <property type="entry name" value="Mal-CoA-ACP_Trans/PKS_FabD"/>
</dbReference>
<evidence type="ECO:0000256" key="4">
    <source>
        <dbReference type="ARBA" id="ARBA00023315"/>
    </source>
</evidence>
<comment type="similarity">
    <text evidence="6">Belongs to the fabD family.</text>
</comment>
<reference evidence="10" key="1">
    <citation type="submission" date="2016-10" db="EMBL/GenBank/DDBJ databases">
        <authorList>
            <person name="Varghese N."/>
            <person name="Submissions S."/>
        </authorList>
    </citation>
    <scope>NUCLEOTIDE SEQUENCE [LARGE SCALE GENOMIC DNA]</scope>
    <source>
        <strain evidence="10">CGMCC 1.3431</strain>
    </source>
</reference>
<keyword evidence="10" id="KW-1185">Reference proteome</keyword>
<evidence type="ECO:0000313" key="10">
    <source>
        <dbReference type="Proteomes" id="UP000199150"/>
    </source>
</evidence>
<gene>
    <name evidence="9" type="ORF">SAMN02927928_0307</name>
</gene>
<dbReference type="AlphaFoldDB" id="A0A1G4PEJ2"/>
<dbReference type="STRING" id="260084.SAMN02927928_0307"/>
<dbReference type="InterPro" id="IPR001227">
    <property type="entry name" value="Ac_transferase_dom_sf"/>
</dbReference>
<keyword evidence="3 6" id="KW-0808">Transferase</keyword>
<dbReference type="SMART" id="SM00827">
    <property type="entry name" value="PKS_AT"/>
    <property type="match status" value="1"/>
</dbReference>
<dbReference type="GO" id="GO:0005829">
    <property type="term" value="C:cytosol"/>
    <property type="evidence" value="ECO:0007669"/>
    <property type="project" value="TreeGrafter"/>
</dbReference>
<dbReference type="EC" id="2.3.1.39" evidence="1 6"/>
<dbReference type="Gene3D" id="3.40.366.10">
    <property type="entry name" value="Malonyl-Coenzyme A Acyl Carrier Protein, domain 2"/>
    <property type="match status" value="1"/>
</dbReference>
<dbReference type="InterPro" id="IPR016036">
    <property type="entry name" value="Malonyl_transacylase_ACP-bd"/>
</dbReference>
<feature type="active site" evidence="7">
    <location>
        <position position="94"/>
    </location>
</feature>
<accession>A0A1G4PEJ2</accession>
<dbReference type="RefSeq" id="WP_090642831.1">
    <property type="nucleotide sequence ID" value="NZ_CBCRYE010000001.1"/>
</dbReference>
<comment type="catalytic activity">
    <reaction evidence="5 6">
        <text>holo-[ACP] + malonyl-CoA = malonyl-[ACP] + CoA</text>
        <dbReference type="Rhea" id="RHEA:41792"/>
        <dbReference type="Rhea" id="RHEA-COMP:9623"/>
        <dbReference type="Rhea" id="RHEA-COMP:9685"/>
        <dbReference type="ChEBI" id="CHEBI:57287"/>
        <dbReference type="ChEBI" id="CHEBI:57384"/>
        <dbReference type="ChEBI" id="CHEBI:64479"/>
        <dbReference type="ChEBI" id="CHEBI:78449"/>
        <dbReference type="EC" id="2.3.1.39"/>
    </reaction>
</comment>
<evidence type="ECO:0000313" key="9">
    <source>
        <dbReference type="EMBL" id="SCW30707.1"/>
    </source>
</evidence>
<organism evidence="9 10">
    <name type="scientific">Asticcacaulis taihuensis</name>
    <dbReference type="NCBI Taxonomy" id="260084"/>
    <lineage>
        <taxon>Bacteria</taxon>
        <taxon>Pseudomonadati</taxon>
        <taxon>Pseudomonadota</taxon>
        <taxon>Alphaproteobacteria</taxon>
        <taxon>Caulobacterales</taxon>
        <taxon>Caulobacteraceae</taxon>
        <taxon>Asticcacaulis</taxon>
    </lineage>
</organism>
<dbReference type="Gene3D" id="3.30.70.250">
    <property type="entry name" value="Malonyl-CoA ACP transacylase, ACP-binding"/>
    <property type="match status" value="1"/>
</dbReference>
<dbReference type="Proteomes" id="UP000199150">
    <property type="component" value="Unassembled WGS sequence"/>
</dbReference>
<evidence type="ECO:0000256" key="7">
    <source>
        <dbReference type="PIRSR" id="PIRSR000446-1"/>
    </source>
</evidence>
<dbReference type="GO" id="GO:0006633">
    <property type="term" value="P:fatty acid biosynthetic process"/>
    <property type="evidence" value="ECO:0007669"/>
    <property type="project" value="TreeGrafter"/>
</dbReference>
<dbReference type="SUPFAM" id="SSF55048">
    <property type="entry name" value="Probable ACP-binding domain of malonyl-CoA ACP transacylase"/>
    <property type="match status" value="1"/>
</dbReference>
<dbReference type="SUPFAM" id="SSF52151">
    <property type="entry name" value="FabD/lysophospholipase-like"/>
    <property type="match status" value="1"/>
</dbReference>